<comment type="caution">
    <text evidence="1">The sequence shown here is derived from an EMBL/GenBank/DDBJ whole genome shotgun (WGS) entry which is preliminary data.</text>
</comment>
<name>A0AC61PJB6_9FIRM</name>
<sequence>MGLFNNISRDIKKLAKLLFWLGIIFTVVYTIWIWAQGNSWHSTFLLGLIGLAEGLLATVIVSFMMYGFGELIEKTTNIDKNIDRMLRTTESVENKLEEAGKEAREKKILDEGGWKCSCGRVNNSYTTTCVCGVHKRDVQAGED</sequence>
<organism evidence="1 2">
    <name type="scientific">Aristaeella lactis</name>
    <dbReference type="NCBI Taxonomy" id="3046383"/>
    <lineage>
        <taxon>Bacteria</taxon>
        <taxon>Bacillati</taxon>
        <taxon>Bacillota</taxon>
        <taxon>Clostridia</taxon>
        <taxon>Eubacteriales</taxon>
        <taxon>Aristaeellaceae</taxon>
        <taxon>Aristaeella</taxon>
    </lineage>
</organism>
<evidence type="ECO:0000313" key="2">
    <source>
        <dbReference type="Proteomes" id="UP000192328"/>
    </source>
</evidence>
<evidence type="ECO:0000313" key="1">
    <source>
        <dbReference type="EMBL" id="SMC43633.1"/>
    </source>
</evidence>
<proteinExistence type="predicted"/>
<protein>
    <submittedName>
        <fullName evidence="1">Uncharacterized protein</fullName>
    </submittedName>
</protein>
<dbReference type="EMBL" id="FWXZ01000001">
    <property type="protein sequence ID" value="SMC43633.1"/>
    <property type="molecule type" value="Genomic_DNA"/>
</dbReference>
<dbReference type="Proteomes" id="UP000192328">
    <property type="component" value="Unassembled WGS sequence"/>
</dbReference>
<keyword evidence="2" id="KW-1185">Reference proteome</keyword>
<reference evidence="1" key="1">
    <citation type="submission" date="2017-04" db="EMBL/GenBank/DDBJ databases">
        <authorList>
            <person name="Varghese N."/>
            <person name="Submissions S."/>
        </authorList>
    </citation>
    <scope>NUCLEOTIDE SEQUENCE</scope>
    <source>
        <strain evidence="1">WTE2008</strain>
    </source>
</reference>
<gene>
    <name evidence="1" type="ORF">SAMN06297397_0951</name>
</gene>
<accession>A0AC61PJB6</accession>